<dbReference type="SUPFAM" id="SSF53474">
    <property type="entry name" value="alpha/beta-Hydrolases"/>
    <property type="match status" value="1"/>
</dbReference>
<dbReference type="AlphaFoldDB" id="A0A3L9L580"/>
<reference evidence="2 3" key="1">
    <citation type="submission" date="2018-10" db="EMBL/GenBank/DDBJ databases">
        <title>Kocuria tytonicola, new bacteria from the preen glands of American barn owls (Tyto furcata).</title>
        <authorList>
            <person name="Braun M.S."/>
            <person name="Wang E."/>
            <person name="Zimmermann S."/>
            <person name="Boutin S."/>
            <person name="Wagner H."/>
            <person name="Wink M."/>
        </authorList>
    </citation>
    <scope>NUCLEOTIDE SEQUENCE [LARGE SCALE GENOMIC DNA]</scope>
    <source>
        <strain evidence="2 3">473</strain>
    </source>
</reference>
<dbReference type="EMBL" id="RDEX01000003">
    <property type="protein sequence ID" value="RLY91642.1"/>
    <property type="molecule type" value="Genomic_DNA"/>
</dbReference>
<gene>
    <name evidence="2" type="ORF">EAE32_10435</name>
</gene>
<dbReference type="InterPro" id="IPR050266">
    <property type="entry name" value="AB_hydrolase_sf"/>
</dbReference>
<accession>A0A3L9L580</accession>
<dbReference type="RefSeq" id="WP_121865118.1">
    <property type="nucleotide sequence ID" value="NZ_RDEX01000003.1"/>
</dbReference>
<comment type="caution">
    <text evidence="2">The sequence shown here is derived from an EMBL/GenBank/DDBJ whole genome shotgun (WGS) entry which is preliminary data.</text>
</comment>
<organism evidence="2 3">
    <name type="scientific">Kocuria tytonicola</name>
    <dbReference type="NCBI Taxonomy" id="2055946"/>
    <lineage>
        <taxon>Bacteria</taxon>
        <taxon>Bacillati</taxon>
        <taxon>Actinomycetota</taxon>
        <taxon>Actinomycetes</taxon>
        <taxon>Micrococcales</taxon>
        <taxon>Micrococcaceae</taxon>
        <taxon>Kocuria</taxon>
    </lineage>
</organism>
<dbReference type="InterPro" id="IPR000073">
    <property type="entry name" value="AB_hydrolase_1"/>
</dbReference>
<proteinExistence type="predicted"/>
<keyword evidence="2" id="KW-0378">Hydrolase</keyword>
<dbReference type="GO" id="GO:0016787">
    <property type="term" value="F:hydrolase activity"/>
    <property type="evidence" value="ECO:0007669"/>
    <property type="project" value="UniProtKB-KW"/>
</dbReference>
<evidence type="ECO:0000259" key="1">
    <source>
        <dbReference type="Pfam" id="PF12697"/>
    </source>
</evidence>
<evidence type="ECO:0000313" key="2">
    <source>
        <dbReference type="EMBL" id="RLY91642.1"/>
    </source>
</evidence>
<keyword evidence="3" id="KW-1185">Reference proteome</keyword>
<evidence type="ECO:0000313" key="3">
    <source>
        <dbReference type="Proteomes" id="UP000277871"/>
    </source>
</evidence>
<dbReference type="PRINTS" id="PR00111">
    <property type="entry name" value="ABHYDROLASE"/>
</dbReference>
<dbReference type="Proteomes" id="UP000277871">
    <property type="component" value="Unassembled WGS sequence"/>
</dbReference>
<dbReference type="Pfam" id="PF12697">
    <property type="entry name" value="Abhydrolase_6"/>
    <property type="match status" value="1"/>
</dbReference>
<protein>
    <submittedName>
        <fullName evidence="2">Alpha/beta hydrolase</fullName>
    </submittedName>
</protein>
<feature type="domain" description="AB hydrolase-1" evidence="1">
    <location>
        <begin position="25"/>
        <end position="232"/>
    </location>
</feature>
<dbReference type="PANTHER" id="PTHR43798">
    <property type="entry name" value="MONOACYLGLYCEROL LIPASE"/>
    <property type="match status" value="1"/>
</dbReference>
<name>A0A3L9L580_9MICC</name>
<sequence>MGQHIDINGTAIWVAEAGTPDGPPVLLLHGALSDSTPLLDVLTPRLGEQFRLVAFDRAGHGRSEPRPGPMTYQAMAEEATAVIDAVIGGPTSLVGWSDGGVTALHTALAAPEHVTRIATVGSNFNVEGYEPGDSEDTSGLRELKKEFKRNPGKTGRQFNTLVKQCLELWSNGPTLTPEHLAKITVPFLFLLGDDDSVSLKHAVSAYRALPKGQLGVVPGACHMLPLERPELFSLLVHDFLTGDDVPRTWAPVHRVAEH</sequence>
<dbReference type="Gene3D" id="3.40.50.1820">
    <property type="entry name" value="alpha/beta hydrolase"/>
    <property type="match status" value="1"/>
</dbReference>
<dbReference type="InterPro" id="IPR029058">
    <property type="entry name" value="AB_hydrolase_fold"/>
</dbReference>